<sequence length="80" mass="9183">MHTTGEAIADAFATYYEQLYKSPSTHTEEECVDLLKDISIQVLSGDDRAYLEQDLTEEEVGNEIRELKGRLPQRIAHRIM</sequence>
<evidence type="ECO:0000313" key="2">
    <source>
        <dbReference type="Proteomes" id="UP001066276"/>
    </source>
</evidence>
<dbReference type="EMBL" id="JANPWB010000005">
    <property type="protein sequence ID" value="KAJ1184652.1"/>
    <property type="molecule type" value="Genomic_DNA"/>
</dbReference>
<dbReference type="Proteomes" id="UP001066276">
    <property type="component" value="Chromosome 3_1"/>
</dbReference>
<organism evidence="1 2">
    <name type="scientific">Pleurodeles waltl</name>
    <name type="common">Iberian ribbed newt</name>
    <dbReference type="NCBI Taxonomy" id="8319"/>
    <lineage>
        <taxon>Eukaryota</taxon>
        <taxon>Metazoa</taxon>
        <taxon>Chordata</taxon>
        <taxon>Craniata</taxon>
        <taxon>Vertebrata</taxon>
        <taxon>Euteleostomi</taxon>
        <taxon>Amphibia</taxon>
        <taxon>Batrachia</taxon>
        <taxon>Caudata</taxon>
        <taxon>Salamandroidea</taxon>
        <taxon>Salamandridae</taxon>
        <taxon>Pleurodelinae</taxon>
        <taxon>Pleurodeles</taxon>
    </lineage>
</organism>
<proteinExistence type="predicted"/>
<protein>
    <submittedName>
        <fullName evidence="1">Uncharacterized protein</fullName>
    </submittedName>
</protein>
<keyword evidence="2" id="KW-1185">Reference proteome</keyword>
<reference evidence="1" key="1">
    <citation type="journal article" date="2022" name="bioRxiv">
        <title>Sequencing and chromosome-scale assembly of the giantPleurodeles waltlgenome.</title>
        <authorList>
            <person name="Brown T."/>
            <person name="Elewa A."/>
            <person name="Iarovenko S."/>
            <person name="Subramanian E."/>
            <person name="Araus A.J."/>
            <person name="Petzold A."/>
            <person name="Susuki M."/>
            <person name="Suzuki K.-i.T."/>
            <person name="Hayashi T."/>
            <person name="Toyoda A."/>
            <person name="Oliveira C."/>
            <person name="Osipova E."/>
            <person name="Leigh N.D."/>
            <person name="Simon A."/>
            <person name="Yun M.H."/>
        </authorList>
    </citation>
    <scope>NUCLEOTIDE SEQUENCE</scope>
    <source>
        <strain evidence="1">20211129_DDA</strain>
        <tissue evidence="1">Liver</tissue>
    </source>
</reference>
<evidence type="ECO:0000313" key="1">
    <source>
        <dbReference type="EMBL" id="KAJ1184652.1"/>
    </source>
</evidence>
<dbReference type="AlphaFoldDB" id="A0AAV7UAC7"/>
<comment type="caution">
    <text evidence="1">The sequence shown here is derived from an EMBL/GenBank/DDBJ whole genome shotgun (WGS) entry which is preliminary data.</text>
</comment>
<accession>A0AAV7UAC7</accession>
<gene>
    <name evidence="1" type="ORF">NDU88_001455</name>
</gene>
<name>A0AAV7UAC7_PLEWA</name>